<dbReference type="AlphaFoldDB" id="E5A2X0"/>
<comment type="similarity">
    <text evidence="3">Belongs to the tRNA(His) guanylyltransferase family.</text>
</comment>
<dbReference type="Gene3D" id="3.30.70.3000">
    <property type="match status" value="2"/>
</dbReference>
<evidence type="ECO:0000259" key="16">
    <source>
        <dbReference type="Pfam" id="PF04446"/>
    </source>
</evidence>
<feature type="compositionally biased region" description="Polar residues" evidence="15">
    <location>
        <begin position="434"/>
        <end position="475"/>
    </location>
</feature>
<feature type="compositionally biased region" description="Pro residues" evidence="15">
    <location>
        <begin position="478"/>
        <end position="487"/>
    </location>
</feature>
<keyword evidence="10" id="KW-0547">Nucleotide-binding</keyword>
<keyword evidence="7" id="KW-0819">tRNA processing</keyword>
<feature type="compositionally biased region" description="Polar residues" evidence="15">
    <location>
        <begin position="776"/>
        <end position="790"/>
    </location>
</feature>
<proteinExistence type="inferred from homology"/>
<evidence type="ECO:0000256" key="5">
    <source>
        <dbReference type="ARBA" id="ARBA00015443"/>
    </source>
</evidence>
<evidence type="ECO:0000256" key="6">
    <source>
        <dbReference type="ARBA" id="ARBA00022679"/>
    </source>
</evidence>
<organism evidence="19">
    <name type="scientific">Leptosphaeria maculans (strain JN3 / isolate v23.1.3 / race Av1-4-5-6-7-8)</name>
    <name type="common">Blackleg fungus</name>
    <name type="synonym">Phoma lingam</name>
    <dbReference type="NCBI Taxonomy" id="985895"/>
    <lineage>
        <taxon>Eukaryota</taxon>
        <taxon>Fungi</taxon>
        <taxon>Dikarya</taxon>
        <taxon>Ascomycota</taxon>
        <taxon>Pezizomycotina</taxon>
        <taxon>Dothideomycetes</taxon>
        <taxon>Pleosporomycetidae</taxon>
        <taxon>Pleosporales</taxon>
        <taxon>Pleosporineae</taxon>
        <taxon>Leptosphaeriaceae</taxon>
        <taxon>Plenodomus</taxon>
        <taxon>Plenodomus lingam/Leptosphaeria maculans species complex</taxon>
    </lineage>
</organism>
<feature type="compositionally biased region" description="Low complexity" evidence="15">
    <location>
        <begin position="543"/>
        <end position="561"/>
    </location>
</feature>
<evidence type="ECO:0000256" key="3">
    <source>
        <dbReference type="ARBA" id="ARBA00010113"/>
    </source>
</evidence>
<feature type="domain" description="tRNAHis guanylyltransferase catalytic" evidence="16">
    <location>
        <begin position="138"/>
        <end position="268"/>
    </location>
</feature>
<feature type="compositionally biased region" description="Polar residues" evidence="15">
    <location>
        <begin position="503"/>
        <end position="515"/>
    </location>
</feature>
<evidence type="ECO:0000256" key="11">
    <source>
        <dbReference type="ARBA" id="ARBA00022842"/>
    </source>
</evidence>
<evidence type="ECO:0000256" key="8">
    <source>
        <dbReference type="ARBA" id="ARBA00022695"/>
    </source>
</evidence>
<evidence type="ECO:0000256" key="13">
    <source>
        <dbReference type="ARBA" id="ARBA00032480"/>
    </source>
</evidence>
<dbReference type="InterPro" id="IPR024956">
    <property type="entry name" value="tRNAHis_GuaTrfase_cat"/>
</dbReference>
<keyword evidence="8" id="KW-0548">Nucleotidyltransferase</keyword>
<dbReference type="PANTHER" id="PTHR12729:SF6">
    <property type="entry name" value="TRNA(HIS) GUANYLYLTRANSFERASE-RELATED"/>
    <property type="match status" value="1"/>
</dbReference>
<dbReference type="InterPro" id="IPR007537">
    <property type="entry name" value="tRNAHis_GuaTrfase_Thg1"/>
</dbReference>
<feature type="compositionally biased region" description="Low complexity" evidence="15">
    <location>
        <begin position="859"/>
        <end position="871"/>
    </location>
</feature>
<feature type="region of interest" description="Disordered" evidence="15">
    <location>
        <begin position="410"/>
        <end position="703"/>
    </location>
</feature>
<comment type="function">
    <text evidence="2">Adds a GMP to the 5'-end of tRNA(His) after transcription and RNase P cleavage.</text>
</comment>
<accession>E5A2X0</accession>
<name>E5A2X0_LEPMJ</name>
<dbReference type="GO" id="GO:0000287">
    <property type="term" value="F:magnesium ion binding"/>
    <property type="evidence" value="ECO:0007669"/>
    <property type="project" value="InterPro"/>
</dbReference>
<evidence type="ECO:0000313" key="18">
    <source>
        <dbReference type="EMBL" id="CBX97916.1"/>
    </source>
</evidence>
<dbReference type="InParanoid" id="E5A2X0"/>
<dbReference type="GO" id="GO:0006400">
    <property type="term" value="P:tRNA modification"/>
    <property type="evidence" value="ECO:0007669"/>
    <property type="project" value="InterPro"/>
</dbReference>
<evidence type="ECO:0000256" key="4">
    <source>
        <dbReference type="ARBA" id="ARBA00012511"/>
    </source>
</evidence>
<keyword evidence="9" id="KW-0479">Metal-binding</keyword>
<dbReference type="InterPro" id="IPR038469">
    <property type="entry name" value="tRNAHis_GuaTrfase_Thg1_sf"/>
</dbReference>
<dbReference type="VEuPathDB" id="FungiDB:LEMA_P093250.1"/>
<feature type="region of interest" description="Disordered" evidence="15">
    <location>
        <begin position="726"/>
        <end position="759"/>
    </location>
</feature>
<dbReference type="OMA" id="PECFKKG"/>
<dbReference type="Proteomes" id="UP000002668">
    <property type="component" value="Genome"/>
</dbReference>
<keyword evidence="12" id="KW-0342">GTP-binding</keyword>
<dbReference type="PANTHER" id="PTHR12729">
    <property type="entry name" value="TRNA(HIS) GUANYLYLTRANSFERASE-RELATED"/>
    <property type="match status" value="1"/>
</dbReference>
<feature type="compositionally biased region" description="Polar residues" evidence="15">
    <location>
        <begin position="532"/>
        <end position="542"/>
    </location>
</feature>
<dbReference type="EMBL" id="FP929132">
    <property type="protein sequence ID" value="CBX97916.1"/>
    <property type="molecule type" value="Genomic_DNA"/>
</dbReference>
<gene>
    <name evidence="18" type="ORF">LEMA_P093250.1</name>
</gene>
<dbReference type="GO" id="GO:0008193">
    <property type="term" value="F:tRNA guanylyltransferase activity"/>
    <property type="evidence" value="ECO:0007669"/>
    <property type="project" value="UniProtKB-EC"/>
</dbReference>
<dbReference type="OrthoDB" id="62560at2759"/>
<feature type="compositionally biased region" description="Polar residues" evidence="15">
    <location>
        <begin position="810"/>
        <end position="825"/>
    </location>
</feature>
<keyword evidence="11" id="KW-0460">Magnesium</keyword>
<dbReference type="InterPro" id="IPR025845">
    <property type="entry name" value="Thg1_C_dom"/>
</dbReference>
<dbReference type="EC" id="2.7.7.79" evidence="4"/>
<evidence type="ECO:0000259" key="17">
    <source>
        <dbReference type="Pfam" id="PF14413"/>
    </source>
</evidence>
<dbReference type="STRING" id="985895.E5A2X0"/>
<comment type="cofactor">
    <cofactor evidence="1">
        <name>Mg(2+)</name>
        <dbReference type="ChEBI" id="CHEBI:18420"/>
    </cofactor>
</comment>
<dbReference type="Pfam" id="PF04446">
    <property type="entry name" value="Thg1"/>
    <property type="match status" value="1"/>
</dbReference>
<dbReference type="GO" id="GO:0005525">
    <property type="term" value="F:GTP binding"/>
    <property type="evidence" value="ECO:0007669"/>
    <property type="project" value="UniProtKB-KW"/>
</dbReference>
<feature type="compositionally biased region" description="Polar residues" evidence="15">
    <location>
        <begin position="602"/>
        <end position="622"/>
    </location>
</feature>
<evidence type="ECO:0000256" key="15">
    <source>
        <dbReference type="SAM" id="MobiDB-lite"/>
    </source>
</evidence>
<feature type="compositionally biased region" description="Polar residues" evidence="15">
    <location>
        <begin position="680"/>
        <end position="689"/>
    </location>
</feature>
<protein>
    <recommendedName>
        <fullName evidence="5">tRNA(His) guanylyltransferase</fullName>
        <ecNumber evidence="4">2.7.7.79</ecNumber>
    </recommendedName>
    <alternativeName>
        <fullName evidence="13">tRNA-histidine guanylyltransferase</fullName>
    </alternativeName>
</protein>
<evidence type="ECO:0000256" key="1">
    <source>
        <dbReference type="ARBA" id="ARBA00001946"/>
    </source>
</evidence>
<feature type="domain" description="Thg1 C-terminal" evidence="17">
    <location>
        <begin position="272"/>
        <end position="348"/>
    </location>
</feature>
<feature type="region of interest" description="Disordered" evidence="15">
    <location>
        <begin position="776"/>
        <end position="910"/>
    </location>
</feature>
<keyword evidence="6" id="KW-0808">Transferase</keyword>
<dbReference type="HOGENOM" id="CLU_013865_0_0_1"/>
<feature type="compositionally biased region" description="Polar residues" evidence="15">
    <location>
        <begin position="573"/>
        <end position="591"/>
    </location>
</feature>
<evidence type="ECO:0000256" key="12">
    <source>
        <dbReference type="ARBA" id="ARBA00023134"/>
    </source>
</evidence>
<feature type="compositionally biased region" description="Polar residues" evidence="15">
    <location>
        <begin position="731"/>
        <end position="743"/>
    </location>
</feature>
<dbReference type="eggNOG" id="KOG2721">
    <property type="taxonomic scope" value="Eukaryota"/>
</dbReference>
<dbReference type="FunFam" id="3.30.70.3000:FF:000001">
    <property type="entry name" value="tRNA(His) guanylyltransferase"/>
    <property type="match status" value="1"/>
</dbReference>
<evidence type="ECO:0000256" key="9">
    <source>
        <dbReference type="ARBA" id="ARBA00022723"/>
    </source>
</evidence>
<evidence type="ECO:0000256" key="2">
    <source>
        <dbReference type="ARBA" id="ARBA00002939"/>
    </source>
</evidence>
<evidence type="ECO:0000256" key="14">
    <source>
        <dbReference type="ARBA" id="ARBA00047281"/>
    </source>
</evidence>
<reference evidence="19" key="1">
    <citation type="journal article" date="2011" name="Nat. Commun.">
        <title>Effector diversification within compartments of the Leptosphaeria maculans genome affected by Repeat-Induced Point mutations.</title>
        <authorList>
            <person name="Rouxel T."/>
            <person name="Grandaubert J."/>
            <person name="Hane J.K."/>
            <person name="Hoede C."/>
            <person name="van de Wouw A.P."/>
            <person name="Couloux A."/>
            <person name="Dominguez V."/>
            <person name="Anthouard V."/>
            <person name="Bally P."/>
            <person name="Bourras S."/>
            <person name="Cozijnsen A.J."/>
            <person name="Ciuffetti L.M."/>
            <person name="Degrave A."/>
            <person name="Dilmaghani A."/>
            <person name="Duret L."/>
            <person name="Fudal I."/>
            <person name="Goodwin S.B."/>
            <person name="Gout L."/>
            <person name="Glaser N."/>
            <person name="Linglin J."/>
            <person name="Kema G.H.J."/>
            <person name="Lapalu N."/>
            <person name="Lawrence C.B."/>
            <person name="May K."/>
            <person name="Meyer M."/>
            <person name="Ollivier B."/>
            <person name="Poulain J."/>
            <person name="Schoch C.L."/>
            <person name="Simon A."/>
            <person name="Spatafora J.W."/>
            <person name="Stachowiak A."/>
            <person name="Turgeon B.G."/>
            <person name="Tyler B.M."/>
            <person name="Vincent D."/>
            <person name="Weissenbach J."/>
            <person name="Amselem J."/>
            <person name="Quesneville H."/>
            <person name="Oliver R.P."/>
            <person name="Wincker P."/>
            <person name="Balesdent M.-H."/>
            <person name="Howlett B.J."/>
        </authorList>
    </citation>
    <scope>NUCLEOTIDE SEQUENCE [LARGE SCALE GENOMIC DNA]</scope>
    <source>
        <strain evidence="19">JN3 / isolate v23.1.3 / race Av1-4-5-6-7-8</strain>
    </source>
</reference>
<dbReference type="Pfam" id="PF14413">
    <property type="entry name" value="Thg1C"/>
    <property type="match status" value="1"/>
</dbReference>
<keyword evidence="19" id="KW-1185">Reference proteome</keyword>
<feature type="compositionally biased region" description="Polar residues" evidence="15">
    <location>
        <begin position="639"/>
        <end position="648"/>
    </location>
</feature>
<sequence>MTLRSAGLWRFRESMLFKEDGAYRRMVSIQRQNSPYRKTVNSFSQRGSACSHEQNLVFSRKRCGVSTGGSNRRRGFLNVGQKPWLRNLEVLKTISIGGQHCVGDRFLDFVLRLLCCAIVVQLRGCYSEGRTQMANSKYEYVRSFEQPDNLLANTWIVVRIDGRGFSKFTTKYKFTKPNDRDALDLMNAAAQAVMKELPDLVLAYGNSDEYSFVFHKDCNLFERRASKLTTTIVSTFTSYYVFLWSEYFPDKILTPPLPSFDGRAVCYPSDFNLRDYMSWRQVDCHINNLYNTTFWTLVQKGGMDPREAEQKLSGTVSSDKNELLFKEFGINYNKEPECFKKGTVLYRDFFPTAPAEAASSPTLAAFPSPPLAQPQPRRVSPHLVTRPIEMAPRLLQDGAIETESPEQLLGPTFLSTTSTPSPPPSTATMSRSTFPNPLRSNPVSARNSTNPPLNTRPLSPPSTVTSPHESMVSQTKQPFPPLMPLPLSPLTLKPSTKPPTSLNAPNPTTRTNFSPISPPDDFPTAFQISGYRHQSPSTTNRMPSHSASASMSASTPSSGPPLTHQNKLKHRSPSQPLLPSYATQHSHSASGPPSIPLRMSSIPVNSQPRKLSLQNSRSSSTLKAVRPSSDEKELCHSPVPTTGSSTPKRVSPPLRTDKELPSPPLSREEELRTRAKVKGTGNNPQQESSPRGHIESLSQSRACDAANRSGKIWDEQHIAHPVIAELPATVSPPSNRRANSQSRLDFASASASFSHPHQDPDIHALSSSIAAASQNNQLTPLQTITSTNGSLDMDEMLSTPPKAPTRDSSRVNSTPSQISTIVTPTSKHKGKGKAKEYKHTSLSTVDTSKKAQKSYSDPTSTSKSTTTAAAATRRKATERGDWASATHSADSRPVQMSRTQKDRDRKKRSKAKIIMEHVDIIKDEFWEKRPWILSGKTG</sequence>
<comment type="catalytic activity">
    <reaction evidence="14">
        <text>a 5'-end ribonucleotide-tRNA(His) + GTP + ATP + H2O = a 5'-end phospho-guanosine-ribonucleotide-tRNA(His) + AMP + 2 diphosphate + H(+)</text>
        <dbReference type="Rhea" id="RHEA:54564"/>
        <dbReference type="Rhea" id="RHEA-COMP:14193"/>
        <dbReference type="Rhea" id="RHEA-COMP:14917"/>
        <dbReference type="ChEBI" id="CHEBI:15377"/>
        <dbReference type="ChEBI" id="CHEBI:15378"/>
        <dbReference type="ChEBI" id="CHEBI:30616"/>
        <dbReference type="ChEBI" id="CHEBI:33019"/>
        <dbReference type="ChEBI" id="CHEBI:37565"/>
        <dbReference type="ChEBI" id="CHEBI:138282"/>
        <dbReference type="ChEBI" id="CHEBI:141847"/>
        <dbReference type="ChEBI" id="CHEBI:456215"/>
        <dbReference type="EC" id="2.7.7.79"/>
    </reaction>
</comment>
<evidence type="ECO:0000256" key="10">
    <source>
        <dbReference type="ARBA" id="ARBA00022741"/>
    </source>
</evidence>
<evidence type="ECO:0000313" key="19">
    <source>
        <dbReference type="Proteomes" id="UP000002668"/>
    </source>
</evidence>
<feature type="compositionally biased region" description="Basic and acidic residues" evidence="15">
    <location>
        <begin position="655"/>
        <end position="673"/>
    </location>
</feature>
<evidence type="ECO:0000256" key="7">
    <source>
        <dbReference type="ARBA" id="ARBA00022694"/>
    </source>
</evidence>
<feature type="compositionally biased region" description="Low complexity" evidence="15">
    <location>
        <begin position="488"/>
        <end position="502"/>
    </location>
</feature>